<feature type="transmembrane region" description="Helical" evidence="11">
    <location>
        <begin position="344"/>
        <end position="366"/>
    </location>
</feature>
<keyword evidence="15" id="KW-1185">Reference proteome</keyword>
<dbReference type="NCBIfam" id="TIGR03921">
    <property type="entry name" value="T7SS_mycosin"/>
    <property type="match status" value="1"/>
</dbReference>
<evidence type="ECO:0000259" key="13">
    <source>
        <dbReference type="Pfam" id="PF00082"/>
    </source>
</evidence>
<dbReference type="PROSITE" id="PS51892">
    <property type="entry name" value="SUBTILASE"/>
    <property type="match status" value="1"/>
</dbReference>
<comment type="subcellular location">
    <subcellularLocation>
        <location evidence="1">Cell membrane</location>
        <topology evidence="1">Single-pass membrane protein</topology>
    </subcellularLocation>
</comment>
<feature type="domain" description="Peptidase S8/S53" evidence="13">
    <location>
        <begin position="54"/>
        <end position="303"/>
    </location>
</feature>
<dbReference type="PROSITE" id="PS00138">
    <property type="entry name" value="SUBTILASE_SER"/>
    <property type="match status" value="1"/>
</dbReference>
<keyword evidence="7 10" id="KW-0720">Serine protease</keyword>
<evidence type="ECO:0000256" key="7">
    <source>
        <dbReference type="ARBA" id="ARBA00022825"/>
    </source>
</evidence>
<comment type="similarity">
    <text evidence="2 10">Belongs to the peptidase S8 family.</text>
</comment>
<dbReference type="InterPro" id="IPR022398">
    <property type="entry name" value="Peptidase_S8_His-AS"/>
</dbReference>
<evidence type="ECO:0000313" key="14">
    <source>
        <dbReference type="EMBL" id="GAA0512449.1"/>
    </source>
</evidence>
<evidence type="ECO:0000313" key="15">
    <source>
        <dbReference type="Proteomes" id="UP001500220"/>
    </source>
</evidence>
<feature type="signal peptide" evidence="12">
    <location>
        <begin position="1"/>
        <end position="21"/>
    </location>
</feature>
<dbReference type="Pfam" id="PF00082">
    <property type="entry name" value="Peptidase_S8"/>
    <property type="match status" value="1"/>
</dbReference>
<protein>
    <submittedName>
        <fullName evidence="14">S8 family serine peptidase</fullName>
    </submittedName>
</protein>
<evidence type="ECO:0000256" key="3">
    <source>
        <dbReference type="ARBA" id="ARBA00022475"/>
    </source>
</evidence>
<dbReference type="Gene3D" id="3.40.50.200">
    <property type="entry name" value="Peptidase S8/S53 domain"/>
    <property type="match status" value="1"/>
</dbReference>
<dbReference type="PANTHER" id="PTHR43806">
    <property type="entry name" value="PEPTIDASE S8"/>
    <property type="match status" value="1"/>
</dbReference>
<evidence type="ECO:0000256" key="10">
    <source>
        <dbReference type="PROSITE-ProRule" id="PRU01240"/>
    </source>
</evidence>
<proteinExistence type="inferred from homology"/>
<keyword evidence="5 11" id="KW-0812">Transmembrane</keyword>
<feature type="active site" description="Charge relay system" evidence="10">
    <location>
        <position position="98"/>
    </location>
</feature>
<keyword evidence="3" id="KW-1003">Cell membrane</keyword>
<evidence type="ECO:0000256" key="8">
    <source>
        <dbReference type="ARBA" id="ARBA00022989"/>
    </source>
</evidence>
<dbReference type="EMBL" id="BAAAHC010000005">
    <property type="protein sequence ID" value="GAA0512449.1"/>
    <property type="molecule type" value="Genomic_DNA"/>
</dbReference>
<dbReference type="PANTHER" id="PTHR43806:SF11">
    <property type="entry name" value="CEREVISIN-RELATED"/>
    <property type="match status" value="1"/>
</dbReference>
<name>A0ABN1C5V8_9PSEU</name>
<dbReference type="PROSITE" id="PS00137">
    <property type="entry name" value="SUBTILASE_HIS"/>
    <property type="match status" value="1"/>
</dbReference>
<evidence type="ECO:0000256" key="2">
    <source>
        <dbReference type="ARBA" id="ARBA00011073"/>
    </source>
</evidence>
<accession>A0ABN1C5V8</accession>
<keyword evidence="12" id="KW-0732">Signal</keyword>
<keyword evidence="6 10" id="KW-0378">Hydrolase</keyword>
<keyword evidence="8 11" id="KW-1133">Transmembrane helix</keyword>
<evidence type="ECO:0000256" key="12">
    <source>
        <dbReference type="SAM" id="SignalP"/>
    </source>
</evidence>
<dbReference type="SUPFAM" id="SSF52743">
    <property type="entry name" value="Subtilisin-like"/>
    <property type="match status" value="1"/>
</dbReference>
<feature type="active site" description="Charge relay system" evidence="10">
    <location>
        <position position="255"/>
    </location>
</feature>
<reference evidence="14 15" key="1">
    <citation type="journal article" date="2019" name="Int. J. Syst. Evol. Microbiol.">
        <title>The Global Catalogue of Microorganisms (GCM) 10K type strain sequencing project: providing services to taxonomists for standard genome sequencing and annotation.</title>
        <authorList>
            <consortium name="The Broad Institute Genomics Platform"/>
            <consortium name="The Broad Institute Genome Sequencing Center for Infectious Disease"/>
            <person name="Wu L."/>
            <person name="Ma J."/>
        </authorList>
    </citation>
    <scope>NUCLEOTIDE SEQUENCE [LARGE SCALE GENOMIC DNA]</scope>
    <source>
        <strain evidence="14 15">JCM 10664</strain>
    </source>
</reference>
<sequence length="378" mass="38645">MRAAALVAALLTVLTAPVTSAQTGCRPPSPQVSHTTPWAQQLLRPERVWELTRGDGVVVAVLDSGADARTPQLAGSVLPGVDVITPGGGTADTDCYGHGTFVAGIIAAQPMPGIGFAGVAPGARILPVRDAWGSDDGSAATMARGIRVAVDSGARVINISASTDYPDEGLRAAVDYAKARDVLIVAAAANDAQQGNPTTYPASYPGVLAVGAIDASGRRADFSQTGPFLGLVAPGVDVQSIGPGGPGHWQGDGTSYATPFVAGTAALVRAYHPELTAQQVLDRLLRTAIHPGVSVPDPELGWGTVNPYGAVTAVLPTEHTVGASVAQRVSHPEVPEPNPVPRRVVLVSIASAILLVCLAALAAYLGPAAWRRSRTRDS</sequence>
<evidence type="ECO:0000256" key="11">
    <source>
        <dbReference type="SAM" id="Phobius"/>
    </source>
</evidence>
<organism evidence="14 15">
    <name type="scientific">Saccharopolyspora thermophila</name>
    <dbReference type="NCBI Taxonomy" id="89367"/>
    <lineage>
        <taxon>Bacteria</taxon>
        <taxon>Bacillati</taxon>
        <taxon>Actinomycetota</taxon>
        <taxon>Actinomycetes</taxon>
        <taxon>Pseudonocardiales</taxon>
        <taxon>Pseudonocardiaceae</taxon>
        <taxon>Saccharopolyspora</taxon>
    </lineage>
</organism>
<keyword evidence="4 10" id="KW-0645">Protease</keyword>
<dbReference type="InterPro" id="IPR000209">
    <property type="entry name" value="Peptidase_S8/S53_dom"/>
</dbReference>
<dbReference type="InterPro" id="IPR023834">
    <property type="entry name" value="T7SS_pept_S8A_mycosin"/>
</dbReference>
<dbReference type="InterPro" id="IPR050131">
    <property type="entry name" value="Peptidase_S8_subtilisin-like"/>
</dbReference>
<dbReference type="InterPro" id="IPR036852">
    <property type="entry name" value="Peptidase_S8/S53_dom_sf"/>
</dbReference>
<dbReference type="InterPro" id="IPR023828">
    <property type="entry name" value="Peptidase_S8_Ser-AS"/>
</dbReference>
<dbReference type="Proteomes" id="UP001500220">
    <property type="component" value="Unassembled WGS sequence"/>
</dbReference>
<evidence type="ECO:0000256" key="9">
    <source>
        <dbReference type="ARBA" id="ARBA00023136"/>
    </source>
</evidence>
<evidence type="ECO:0000256" key="5">
    <source>
        <dbReference type="ARBA" id="ARBA00022692"/>
    </source>
</evidence>
<dbReference type="PRINTS" id="PR00723">
    <property type="entry name" value="SUBTILISIN"/>
</dbReference>
<evidence type="ECO:0000256" key="1">
    <source>
        <dbReference type="ARBA" id="ARBA00004162"/>
    </source>
</evidence>
<feature type="chain" id="PRO_5047238940" evidence="12">
    <location>
        <begin position="22"/>
        <end position="378"/>
    </location>
</feature>
<gene>
    <name evidence="14" type="ORF">GCM10009545_13080</name>
</gene>
<dbReference type="InterPro" id="IPR015500">
    <property type="entry name" value="Peptidase_S8_subtilisin-rel"/>
</dbReference>
<keyword evidence="9 11" id="KW-0472">Membrane</keyword>
<evidence type="ECO:0000256" key="6">
    <source>
        <dbReference type="ARBA" id="ARBA00022801"/>
    </source>
</evidence>
<comment type="caution">
    <text evidence="14">The sequence shown here is derived from an EMBL/GenBank/DDBJ whole genome shotgun (WGS) entry which is preliminary data.</text>
</comment>
<feature type="active site" description="Charge relay system" evidence="10">
    <location>
        <position position="63"/>
    </location>
</feature>
<evidence type="ECO:0000256" key="4">
    <source>
        <dbReference type="ARBA" id="ARBA00022670"/>
    </source>
</evidence>